<dbReference type="InterPro" id="IPR036291">
    <property type="entry name" value="NAD(P)-bd_dom_sf"/>
</dbReference>
<dbReference type="PATRIC" id="fig|36849.3.peg.1699"/>
<gene>
    <name evidence="13" type="primary">galE</name>
    <name evidence="13" type="ORF">OXPF_16090</name>
</gene>
<evidence type="ECO:0000256" key="3">
    <source>
        <dbReference type="ARBA" id="ARBA00004947"/>
    </source>
</evidence>
<dbReference type="SUPFAM" id="SSF51735">
    <property type="entry name" value="NAD(P)-binding Rossmann-fold domains"/>
    <property type="match status" value="1"/>
</dbReference>
<comment type="caution">
    <text evidence="13">The sequence shown here is derived from an EMBL/GenBank/DDBJ whole genome shotgun (WGS) entry which is preliminary data.</text>
</comment>
<protein>
    <recommendedName>
        <fullName evidence="6 11">UDP-glucose 4-epimerase</fullName>
        <ecNumber evidence="5 11">5.1.3.2</ecNumber>
    </recommendedName>
</protein>
<feature type="domain" description="NAD-dependent epimerase/dehydratase" evidence="12">
    <location>
        <begin position="3"/>
        <end position="251"/>
    </location>
</feature>
<dbReference type="STRING" id="36849.OXPF_16090"/>
<dbReference type="EC" id="5.1.3.2" evidence="5 11"/>
<comment type="cofactor">
    <cofactor evidence="2 11">
        <name>NAD(+)</name>
        <dbReference type="ChEBI" id="CHEBI:57540"/>
    </cofactor>
</comment>
<evidence type="ECO:0000256" key="4">
    <source>
        <dbReference type="ARBA" id="ARBA00007637"/>
    </source>
</evidence>
<dbReference type="UniPathway" id="UPA00214"/>
<comment type="similarity">
    <text evidence="4 11">Belongs to the NAD(P)-dependent epimerase/dehydratase family.</text>
</comment>
<dbReference type="AlphaFoldDB" id="A0A0P8YXN1"/>
<evidence type="ECO:0000256" key="5">
    <source>
        <dbReference type="ARBA" id="ARBA00013189"/>
    </source>
</evidence>
<proteinExistence type="inferred from homology"/>
<dbReference type="OrthoDB" id="9811743at2"/>
<dbReference type="GO" id="GO:0033499">
    <property type="term" value="P:galactose catabolic process via UDP-galactose, Leloir pathway"/>
    <property type="evidence" value="ECO:0007669"/>
    <property type="project" value="TreeGrafter"/>
</dbReference>
<keyword evidence="14" id="KW-1185">Reference proteome</keyword>
<dbReference type="PANTHER" id="PTHR43725:SF53">
    <property type="entry name" value="UDP-ARABINOSE 4-EPIMERASE 1"/>
    <property type="match status" value="1"/>
</dbReference>
<comment type="pathway">
    <text evidence="3 11">Carbohydrate metabolism; galactose metabolism.</text>
</comment>
<dbReference type="EMBL" id="LKET01000029">
    <property type="protein sequence ID" value="KPU44526.1"/>
    <property type="molecule type" value="Genomic_DNA"/>
</dbReference>
<evidence type="ECO:0000256" key="10">
    <source>
        <dbReference type="ARBA" id="ARBA00023277"/>
    </source>
</evidence>
<dbReference type="Gene3D" id="3.90.25.10">
    <property type="entry name" value="UDP-galactose 4-epimerase, domain 1"/>
    <property type="match status" value="1"/>
</dbReference>
<keyword evidence="10 11" id="KW-0119">Carbohydrate metabolism</keyword>
<organism evidence="13 14">
    <name type="scientific">Oxobacter pfennigii</name>
    <dbReference type="NCBI Taxonomy" id="36849"/>
    <lineage>
        <taxon>Bacteria</taxon>
        <taxon>Bacillati</taxon>
        <taxon>Bacillota</taxon>
        <taxon>Clostridia</taxon>
        <taxon>Eubacteriales</taxon>
        <taxon>Clostridiaceae</taxon>
        <taxon>Oxobacter</taxon>
    </lineage>
</organism>
<reference evidence="13 14" key="1">
    <citation type="submission" date="2015-09" db="EMBL/GenBank/DDBJ databases">
        <title>Genome sequence of Oxobacter pfennigii DSM 3222.</title>
        <authorList>
            <person name="Poehlein A."/>
            <person name="Bengelsdorf F.R."/>
            <person name="Schiel-Bengelsdorf B."/>
            <person name="Duerre P."/>
            <person name="Daniel R."/>
        </authorList>
    </citation>
    <scope>NUCLEOTIDE SEQUENCE [LARGE SCALE GENOMIC DNA]</scope>
    <source>
        <strain evidence="13 14">DSM 3222</strain>
    </source>
</reference>
<evidence type="ECO:0000256" key="7">
    <source>
        <dbReference type="ARBA" id="ARBA00023027"/>
    </source>
</evidence>
<dbReference type="NCBIfam" id="TIGR01179">
    <property type="entry name" value="galE"/>
    <property type="match status" value="1"/>
</dbReference>
<evidence type="ECO:0000256" key="9">
    <source>
        <dbReference type="ARBA" id="ARBA00023235"/>
    </source>
</evidence>
<keyword evidence="9 11" id="KW-0413">Isomerase</keyword>
<accession>A0A0P8YXN1</accession>
<evidence type="ECO:0000256" key="2">
    <source>
        <dbReference type="ARBA" id="ARBA00001911"/>
    </source>
</evidence>
<evidence type="ECO:0000256" key="1">
    <source>
        <dbReference type="ARBA" id="ARBA00000083"/>
    </source>
</evidence>
<dbReference type="RefSeq" id="WP_054874681.1">
    <property type="nucleotide sequence ID" value="NZ_LKET01000029.1"/>
</dbReference>
<dbReference type="GO" id="GO:0003978">
    <property type="term" value="F:UDP-glucose 4-epimerase activity"/>
    <property type="evidence" value="ECO:0007669"/>
    <property type="project" value="UniProtKB-UniRule"/>
</dbReference>
<evidence type="ECO:0000256" key="11">
    <source>
        <dbReference type="RuleBase" id="RU366046"/>
    </source>
</evidence>
<evidence type="ECO:0000313" key="13">
    <source>
        <dbReference type="EMBL" id="KPU44526.1"/>
    </source>
</evidence>
<keyword evidence="8" id="KW-0299">Galactose metabolism</keyword>
<evidence type="ECO:0000256" key="6">
    <source>
        <dbReference type="ARBA" id="ARBA00018569"/>
    </source>
</evidence>
<comment type="subunit">
    <text evidence="11">Homodimer.</text>
</comment>
<name>A0A0P8YXN1_9CLOT</name>
<comment type="catalytic activity">
    <reaction evidence="1 11">
        <text>UDP-alpha-D-glucose = UDP-alpha-D-galactose</text>
        <dbReference type="Rhea" id="RHEA:22168"/>
        <dbReference type="ChEBI" id="CHEBI:58885"/>
        <dbReference type="ChEBI" id="CHEBI:66914"/>
        <dbReference type="EC" id="5.1.3.2"/>
    </reaction>
</comment>
<sequence>MSVLVTGGAGYIGSHAVLELLKKGEDVIIVDNLSKGHKDAVLGGKFYKGDLRDSEFLNKVFSENDIEAVIHFAAYSLVGESVSMPLEYYENNFICALNLLKVMNSHNVNKIIFSSTAATYGEPENIPILETDKTEPTNPYGETKLSVEKMLKWSDTAYGIKYASLRYFNACGADESGNIGEDHDPESHLIPIVLKTALGQRESITVFGEDYDTKDGTCIRDYIHVTDLADAHILALYSLREDEKSAIYNLGSGKGFSVKEIIDKAREVTGKKIPAIIGDRRPGDPAALVASSRRIKEKLNWNPKFDDIGKIIESAWKWHSSHPHGYNK</sequence>
<evidence type="ECO:0000259" key="12">
    <source>
        <dbReference type="Pfam" id="PF01370"/>
    </source>
</evidence>
<keyword evidence="7 11" id="KW-0520">NAD</keyword>
<dbReference type="Gene3D" id="3.40.50.720">
    <property type="entry name" value="NAD(P)-binding Rossmann-like Domain"/>
    <property type="match status" value="1"/>
</dbReference>
<evidence type="ECO:0000256" key="8">
    <source>
        <dbReference type="ARBA" id="ARBA00023144"/>
    </source>
</evidence>
<dbReference type="InterPro" id="IPR005886">
    <property type="entry name" value="UDP_G4E"/>
</dbReference>
<dbReference type="PANTHER" id="PTHR43725">
    <property type="entry name" value="UDP-GLUCOSE 4-EPIMERASE"/>
    <property type="match status" value="1"/>
</dbReference>
<dbReference type="Pfam" id="PF01370">
    <property type="entry name" value="Epimerase"/>
    <property type="match status" value="1"/>
</dbReference>
<dbReference type="Proteomes" id="UP000050326">
    <property type="component" value="Unassembled WGS sequence"/>
</dbReference>
<dbReference type="InterPro" id="IPR001509">
    <property type="entry name" value="Epimerase_deHydtase"/>
</dbReference>
<dbReference type="CDD" id="cd05247">
    <property type="entry name" value="UDP_G4E_1_SDR_e"/>
    <property type="match status" value="1"/>
</dbReference>
<evidence type="ECO:0000313" key="14">
    <source>
        <dbReference type="Proteomes" id="UP000050326"/>
    </source>
</evidence>